<evidence type="ECO:0000313" key="1">
    <source>
        <dbReference type="EMBL" id="SBS15351.1"/>
    </source>
</evidence>
<reference evidence="1" key="2">
    <citation type="submission" date="2016-06" db="EMBL/GenBank/DDBJ databases">
        <title>The genome of a short-lived fish provides insights into sex chromosome evolution and the genetic control of aging.</title>
        <authorList>
            <person name="Reichwald K."/>
            <person name="Felder M."/>
            <person name="Petzold A."/>
            <person name="Koch P."/>
            <person name="Groth M."/>
            <person name="Platzer M."/>
        </authorList>
    </citation>
    <scope>NUCLEOTIDE SEQUENCE</scope>
    <source>
        <tissue evidence="1">Brain</tissue>
    </source>
</reference>
<name>A0A1A8SAJ5_9TELE</name>
<feature type="non-terminal residue" evidence="1">
    <location>
        <position position="1"/>
    </location>
</feature>
<organism evidence="1">
    <name type="scientific">Nothobranchius rachovii</name>
    <name type="common">bluefin notho</name>
    <dbReference type="NCBI Taxonomy" id="451742"/>
    <lineage>
        <taxon>Eukaryota</taxon>
        <taxon>Metazoa</taxon>
        <taxon>Chordata</taxon>
        <taxon>Craniata</taxon>
        <taxon>Vertebrata</taxon>
        <taxon>Euteleostomi</taxon>
        <taxon>Actinopterygii</taxon>
        <taxon>Neopterygii</taxon>
        <taxon>Teleostei</taxon>
        <taxon>Neoteleostei</taxon>
        <taxon>Acanthomorphata</taxon>
        <taxon>Ovalentaria</taxon>
        <taxon>Atherinomorphae</taxon>
        <taxon>Cyprinodontiformes</taxon>
        <taxon>Nothobranchiidae</taxon>
        <taxon>Nothobranchius</taxon>
    </lineage>
</organism>
<sequence>HFFTGFLHSTIRPSYSPSAARWHCLPATAPEWAGRSVLRPPDPFLGHVPSRSIAVTLTLYPESTDVFLQSGLAAVRALGPESGPQAAPGGCAAATDVLGSWRVWRERAIHGAVWGSPGRGAVICLCHCDFGP</sequence>
<dbReference type="AlphaFoldDB" id="A0A1A8SAJ5"/>
<feature type="non-terminal residue" evidence="1">
    <location>
        <position position="132"/>
    </location>
</feature>
<proteinExistence type="predicted"/>
<gene>
    <name evidence="1" type="primary">AL929007.1</name>
</gene>
<reference evidence="1" key="1">
    <citation type="submission" date="2016-05" db="EMBL/GenBank/DDBJ databases">
        <authorList>
            <person name="Lavstsen T."/>
            <person name="Jespersen J.S."/>
        </authorList>
    </citation>
    <scope>NUCLEOTIDE SEQUENCE</scope>
    <source>
        <tissue evidence="1">Brain</tissue>
    </source>
</reference>
<protein>
    <submittedName>
        <fullName evidence="1">Uncharacterized protein</fullName>
    </submittedName>
</protein>
<dbReference type="EMBL" id="HAEI01012882">
    <property type="protein sequence ID" value="SBS15351.1"/>
    <property type="molecule type" value="Transcribed_RNA"/>
</dbReference>
<accession>A0A1A8SAJ5</accession>